<comment type="catalytic activity">
    <reaction evidence="7">
        <text>3-dehydro-L-erythronate + ATP = 3-dehydro-4-O-phospho-L-erythronate + ADP + H(+)</text>
        <dbReference type="Rhea" id="RHEA:52552"/>
        <dbReference type="ChEBI" id="CHEBI:15378"/>
        <dbReference type="ChEBI" id="CHEBI:30616"/>
        <dbReference type="ChEBI" id="CHEBI:136592"/>
        <dbReference type="ChEBI" id="CHEBI:136670"/>
        <dbReference type="ChEBI" id="CHEBI:456216"/>
        <dbReference type="EC" id="2.7.1.217"/>
    </reaction>
</comment>
<evidence type="ECO:0000256" key="5">
    <source>
        <dbReference type="ARBA" id="ARBA00022840"/>
    </source>
</evidence>
<evidence type="ECO:0000259" key="14">
    <source>
        <dbReference type="Pfam" id="PF17042"/>
    </source>
</evidence>
<dbReference type="Gene3D" id="3.40.50.10840">
    <property type="entry name" value="Putative sugar-binding, N-terminal domain"/>
    <property type="match status" value="1"/>
</dbReference>
<dbReference type="InterPro" id="IPR031475">
    <property type="entry name" value="NBD_C"/>
</dbReference>
<evidence type="ECO:0000256" key="3">
    <source>
        <dbReference type="ARBA" id="ARBA00022741"/>
    </source>
</evidence>
<dbReference type="Pfam" id="PF17042">
    <property type="entry name" value="NBD_C"/>
    <property type="match status" value="1"/>
</dbReference>
<keyword evidence="3" id="KW-0547">Nucleotide-binding</keyword>
<evidence type="ECO:0000256" key="8">
    <source>
        <dbReference type="ARBA" id="ARBA00036346"/>
    </source>
</evidence>
<evidence type="ECO:0000256" key="11">
    <source>
        <dbReference type="ARBA" id="ARBA00039461"/>
    </source>
</evidence>
<dbReference type="Pfam" id="PF07005">
    <property type="entry name" value="SBD_N"/>
    <property type="match status" value="1"/>
</dbReference>
<organism evidence="15 16">
    <name type="scientific">Sedimentitalea xiamensis</name>
    <dbReference type="NCBI Taxonomy" id="3050037"/>
    <lineage>
        <taxon>Bacteria</taxon>
        <taxon>Pseudomonadati</taxon>
        <taxon>Pseudomonadota</taxon>
        <taxon>Alphaproteobacteria</taxon>
        <taxon>Rhodobacterales</taxon>
        <taxon>Paracoccaceae</taxon>
        <taxon>Sedimentitalea</taxon>
    </lineage>
</organism>
<evidence type="ECO:0000259" key="13">
    <source>
        <dbReference type="Pfam" id="PF07005"/>
    </source>
</evidence>
<dbReference type="GO" id="GO:0016301">
    <property type="term" value="F:kinase activity"/>
    <property type="evidence" value="ECO:0007669"/>
    <property type="project" value="UniProtKB-KW"/>
</dbReference>
<keyword evidence="4 15" id="KW-0418">Kinase</keyword>
<evidence type="ECO:0000256" key="1">
    <source>
        <dbReference type="ARBA" id="ARBA00005715"/>
    </source>
</evidence>
<keyword evidence="6" id="KW-0119">Carbohydrate metabolism</keyword>
<evidence type="ECO:0000256" key="6">
    <source>
        <dbReference type="ARBA" id="ARBA00023277"/>
    </source>
</evidence>
<evidence type="ECO:0000256" key="4">
    <source>
        <dbReference type="ARBA" id="ARBA00022777"/>
    </source>
</evidence>
<dbReference type="EMBL" id="JASNJE010000003">
    <property type="protein sequence ID" value="MDK3072265.1"/>
    <property type="molecule type" value="Genomic_DNA"/>
</dbReference>
<dbReference type="InterPro" id="IPR042213">
    <property type="entry name" value="NBD_C_sf"/>
</dbReference>
<evidence type="ECO:0000256" key="12">
    <source>
        <dbReference type="ARBA" id="ARBA00041377"/>
    </source>
</evidence>
<dbReference type="SUPFAM" id="SSF142764">
    <property type="entry name" value="YgbK-like"/>
    <property type="match status" value="1"/>
</dbReference>
<gene>
    <name evidence="15" type="ORF">QO034_04005</name>
</gene>
<dbReference type="RefSeq" id="WP_284484207.1">
    <property type="nucleotide sequence ID" value="NZ_JASNJE010000003.1"/>
</dbReference>
<comment type="similarity">
    <text evidence="1">Belongs to the four-carbon acid sugar kinase family.</text>
</comment>
<feature type="domain" description="Four-carbon acid sugar kinase N-terminal" evidence="13">
    <location>
        <begin position="5"/>
        <end position="231"/>
    </location>
</feature>
<evidence type="ECO:0000256" key="2">
    <source>
        <dbReference type="ARBA" id="ARBA00022679"/>
    </source>
</evidence>
<dbReference type="Gene3D" id="3.40.980.20">
    <property type="entry name" value="Four-carbon acid sugar kinase, nucleotide binding domain"/>
    <property type="match status" value="1"/>
</dbReference>
<evidence type="ECO:0000313" key="15">
    <source>
        <dbReference type="EMBL" id="MDK3072265.1"/>
    </source>
</evidence>
<keyword evidence="5" id="KW-0067">ATP-binding</keyword>
<accession>A0ABT7FAY1</accession>
<dbReference type="Proteomes" id="UP001227126">
    <property type="component" value="Unassembled WGS sequence"/>
</dbReference>
<reference evidence="15 16" key="1">
    <citation type="submission" date="2023-05" db="EMBL/GenBank/DDBJ databases">
        <title>Sedimentitalea sp. nov. JM2-8.</title>
        <authorList>
            <person name="Huang J."/>
        </authorList>
    </citation>
    <scope>NUCLEOTIDE SEQUENCE [LARGE SCALE GENOMIC DNA]</scope>
    <source>
        <strain evidence="15 16">JM2-8</strain>
    </source>
</reference>
<evidence type="ECO:0000256" key="10">
    <source>
        <dbReference type="ARBA" id="ARBA00039095"/>
    </source>
</evidence>
<evidence type="ECO:0000256" key="9">
    <source>
        <dbReference type="ARBA" id="ARBA00037335"/>
    </source>
</evidence>
<comment type="function">
    <text evidence="9">Catalyzes the ATP-dependent phosphorylation of 3-oxo-tetronate to 3-oxo-tetronate 4-phosphate.</text>
</comment>
<keyword evidence="2 15" id="KW-0808">Transferase</keyword>
<evidence type="ECO:0000256" key="7">
    <source>
        <dbReference type="ARBA" id="ARBA00035898"/>
    </source>
</evidence>
<sequence length="418" mass="44230">MRLKIGAIADDFTGATDLAVTLAKNGMKVAQFFGVPTGPVDLSRTDAVVVALKSRTIPAPDAVAQSLDALDWLQRHKAEQVFFKYCSTFDSTADGNIGPVSDELVDRLGVELVFVCPAFPVNGRTIYMGHLFVNDQLLSDSPMKDHPLTPMRDSNLVALMQLQSRHRVGLIPHATVSGGSKAIRDAADNLVSKGARYAVVDALDDNDLAAIGQAAAQHRLVTGGSAVAQGLPRNFGVQPVDSTPAFPSIDGRNAVLAGSCSAATRTQIDWIKPFWPNRRIDVEAIADGTITCDELLRWATDQPAATPILIHASADPGDVADIQSRLGIARSGALVETLMAELANVLRTAGFRRLVVAGGETSGAVVKALDLPALEILGEIDPGVPWTQTMSGPPMALALKSGNFGGVDFFEKAFKMLG</sequence>
<dbReference type="NCBIfam" id="NF043035">
    <property type="entry name" value="OxoTetrKin"/>
    <property type="match status" value="1"/>
</dbReference>
<proteinExistence type="inferred from homology"/>
<comment type="caution">
    <text evidence="15">The sequence shown here is derived from an EMBL/GenBank/DDBJ whole genome shotgun (WGS) entry which is preliminary data.</text>
</comment>
<dbReference type="InterPro" id="IPR050007">
    <property type="entry name" value="OtnK"/>
</dbReference>
<feature type="domain" description="Four-carbon acid sugar kinase nucleotide binding" evidence="14">
    <location>
        <begin position="254"/>
        <end position="410"/>
    </location>
</feature>
<dbReference type="InterPro" id="IPR010737">
    <property type="entry name" value="4-carb_acid_sugar_kinase_N"/>
</dbReference>
<dbReference type="InterPro" id="IPR037051">
    <property type="entry name" value="4-carb_acid_sugar_kinase_N_sf"/>
</dbReference>
<evidence type="ECO:0000313" key="16">
    <source>
        <dbReference type="Proteomes" id="UP001227126"/>
    </source>
</evidence>
<dbReference type="EC" id="2.7.1.217" evidence="10"/>
<comment type="catalytic activity">
    <reaction evidence="8">
        <text>3-dehydro-D-erythronate + ATP = 3-dehydro-4-O-phospho-D-erythronate + ADP + H(+)</text>
        <dbReference type="Rhea" id="RHEA:52556"/>
        <dbReference type="ChEBI" id="CHEBI:15378"/>
        <dbReference type="ChEBI" id="CHEBI:30616"/>
        <dbReference type="ChEBI" id="CHEBI:57958"/>
        <dbReference type="ChEBI" id="CHEBI:136593"/>
        <dbReference type="ChEBI" id="CHEBI:456216"/>
        <dbReference type="EC" id="2.7.1.217"/>
    </reaction>
</comment>
<keyword evidence="16" id="KW-1185">Reference proteome</keyword>
<protein>
    <recommendedName>
        <fullName evidence="11">3-oxo-tetronate kinase</fullName>
        <ecNumber evidence="10">2.7.1.217</ecNumber>
    </recommendedName>
    <alternativeName>
        <fullName evidence="12">3-dehydrotetronate 4-kinase</fullName>
    </alternativeName>
</protein>
<name>A0ABT7FAY1_9RHOB</name>